<dbReference type="RefSeq" id="WP_273856312.1">
    <property type="nucleotide sequence ID" value="NZ_JAQRNC010000006.1"/>
</dbReference>
<comment type="caution">
    <text evidence="1">The sequence shown here is derived from an EMBL/GenBank/DDBJ whole genome shotgun (WGS) entry which is preliminary data.</text>
</comment>
<evidence type="ECO:0000313" key="1">
    <source>
        <dbReference type="EMBL" id="MEQ9939544.1"/>
    </source>
</evidence>
<gene>
    <name evidence="1" type="ORF">ABRQ07_18335</name>
</gene>
<sequence>MTETTMLLDMPMVKSMLDDLRKQFQVFDTTHSYSDYLACCDLVDEWKFSDGDYFGHLPYSDERMGFSSPRLMKRKYANVDEARWLGKYGAGFSGGRHAITVSPGQKGIQAIQATQYNRTGDVLEIATLGFKGIDRPERVESKLLGLGRMLPVEDHAVVYAGVGIREAFSVFLYQYSSAGQVLSGRAFSKGWPSEDEWFCHYDNDGQLAEITSGNTSVWRKKSAS</sequence>
<accession>A0ABV1PEG0</accession>
<dbReference type="EMBL" id="JBEHEF010000027">
    <property type="protein sequence ID" value="MEQ9939544.1"/>
    <property type="molecule type" value="Genomic_DNA"/>
</dbReference>
<reference evidence="1 2" key="1">
    <citation type="submission" date="2024-06" db="EMBL/GenBank/DDBJ databases">
        <title>Pangenomics to understand the prophage dynamics in the radiating lineages of P. brasiliense.</title>
        <authorList>
            <person name="Pardeshi L.A."/>
            <person name="Van Duivenbode I."/>
            <person name="Jonkheer E.M."/>
            <person name="Pel M.J.C."/>
            <person name="Kupczok A."/>
            <person name="De Ridder D."/>
            <person name="Smit S."/>
            <person name="Van Der Lee T.J."/>
        </authorList>
    </citation>
    <scope>NUCLEOTIDE SEQUENCE [LARGE SCALE GENOMIC DNA]</scope>
    <source>
        <strain evidence="1 2">PD 8607</strain>
    </source>
</reference>
<evidence type="ECO:0000313" key="2">
    <source>
        <dbReference type="Proteomes" id="UP001463408"/>
    </source>
</evidence>
<keyword evidence="2" id="KW-1185">Reference proteome</keyword>
<proteinExistence type="predicted"/>
<organism evidence="1 2">
    <name type="scientific">Pectobacterium polonicum</name>
    <dbReference type="NCBI Taxonomy" id="2485124"/>
    <lineage>
        <taxon>Bacteria</taxon>
        <taxon>Pseudomonadati</taxon>
        <taxon>Pseudomonadota</taxon>
        <taxon>Gammaproteobacteria</taxon>
        <taxon>Enterobacterales</taxon>
        <taxon>Pectobacteriaceae</taxon>
        <taxon>Pectobacterium</taxon>
    </lineage>
</organism>
<name>A0ABV1PEG0_9GAMM</name>
<protein>
    <submittedName>
        <fullName evidence="1">Uncharacterized protein</fullName>
    </submittedName>
</protein>
<dbReference type="Proteomes" id="UP001463408">
    <property type="component" value="Unassembled WGS sequence"/>
</dbReference>